<dbReference type="PROSITE" id="PS51186">
    <property type="entry name" value="GNAT"/>
    <property type="match status" value="1"/>
</dbReference>
<dbReference type="EMBL" id="JACRUO010000001">
    <property type="protein sequence ID" value="MBD3688874.1"/>
    <property type="molecule type" value="Genomic_DNA"/>
</dbReference>
<dbReference type="InterPro" id="IPR000182">
    <property type="entry name" value="GNAT_dom"/>
</dbReference>
<dbReference type="Gene3D" id="3.40.630.30">
    <property type="match status" value="1"/>
</dbReference>
<gene>
    <name evidence="2" type="ORF">H8R10_01280</name>
</gene>
<evidence type="ECO:0000313" key="2">
    <source>
        <dbReference type="EMBL" id="MBD3688874.1"/>
    </source>
</evidence>
<organism evidence="2 3">
    <name type="scientific">Nanchangia anserum</name>
    <dbReference type="NCBI Taxonomy" id="2692125"/>
    <lineage>
        <taxon>Bacteria</taxon>
        <taxon>Bacillati</taxon>
        <taxon>Actinomycetota</taxon>
        <taxon>Actinomycetes</taxon>
        <taxon>Actinomycetales</taxon>
        <taxon>Actinomycetaceae</taxon>
        <taxon>Nanchangia</taxon>
    </lineage>
</organism>
<evidence type="ECO:0000259" key="1">
    <source>
        <dbReference type="PROSITE" id="PS51186"/>
    </source>
</evidence>
<feature type="domain" description="N-acetyltransferase" evidence="1">
    <location>
        <begin position="5"/>
        <end position="185"/>
    </location>
</feature>
<name>A0A8I0G829_9ACTO</name>
<dbReference type="Pfam" id="PF13673">
    <property type="entry name" value="Acetyltransf_10"/>
    <property type="match status" value="1"/>
</dbReference>
<dbReference type="Proteomes" id="UP000627538">
    <property type="component" value="Unassembled WGS sequence"/>
</dbReference>
<dbReference type="InterPro" id="IPR016181">
    <property type="entry name" value="Acyl_CoA_acyltransferase"/>
</dbReference>
<sequence length="188" mass="20163">MTTSLHVRPVDTADDMLAAFALRREVFVNEQSVPLDLEIDDTDFDPQTVHLIGELGDDVVAVGRLTPPEATVAADLAALHLPQFSADGFPTGTELPGSTAATSIHVGRLAVRHDKRGLGLGAALVAGCLREAARRWRGPGALMLELSAQVYAIGFYRRTGFALVEHRDTYLDAGIEHRDMAAMYTPGG</sequence>
<accession>A0A8I0G829</accession>
<evidence type="ECO:0000313" key="3">
    <source>
        <dbReference type="Proteomes" id="UP000627538"/>
    </source>
</evidence>
<reference evidence="2 3" key="1">
    <citation type="submission" date="2020-08" db="EMBL/GenBank/DDBJ databases">
        <title>Winkia gen. nov., sp. nov., isolated from faeces of the Anser albifrons in China.</title>
        <authorList>
            <person name="Liu Q."/>
        </authorList>
    </citation>
    <scope>NUCLEOTIDE SEQUENCE [LARGE SCALE GENOMIC DNA]</scope>
    <source>
        <strain evidence="2 3">C62</strain>
    </source>
</reference>
<comment type="caution">
    <text evidence="2">The sequence shown here is derived from an EMBL/GenBank/DDBJ whole genome shotgun (WGS) entry which is preliminary data.</text>
</comment>
<keyword evidence="3" id="KW-1185">Reference proteome</keyword>
<dbReference type="AlphaFoldDB" id="A0A8I0G829"/>
<proteinExistence type="predicted"/>
<protein>
    <submittedName>
        <fullName evidence="2">GNAT family N-acetyltransferase</fullName>
    </submittedName>
</protein>
<dbReference type="RefSeq" id="WP_191070967.1">
    <property type="nucleotide sequence ID" value="NZ_CP060506.1"/>
</dbReference>
<keyword evidence="2" id="KW-0808">Transferase</keyword>
<dbReference type="SUPFAM" id="SSF55729">
    <property type="entry name" value="Acyl-CoA N-acyltransferases (Nat)"/>
    <property type="match status" value="1"/>
</dbReference>
<dbReference type="GO" id="GO:0016747">
    <property type="term" value="F:acyltransferase activity, transferring groups other than amino-acyl groups"/>
    <property type="evidence" value="ECO:0007669"/>
    <property type="project" value="InterPro"/>
</dbReference>